<evidence type="ECO:0000313" key="4">
    <source>
        <dbReference type="Proteomes" id="UP000010716"/>
    </source>
</evidence>
<evidence type="ECO:0000256" key="1">
    <source>
        <dbReference type="SAM" id="Phobius"/>
    </source>
</evidence>
<dbReference type="RefSeq" id="WP_007502008.1">
    <property type="nucleotide sequence ID" value="NZ_AFCE01000003.1"/>
</dbReference>
<evidence type="ECO:0000313" key="5">
    <source>
        <dbReference type="Proteomes" id="UP000825179"/>
    </source>
</evidence>
<dbReference type="KEGG" id="cthu:HUR95_07950"/>
<keyword evidence="5" id="KW-1185">Reference proteome</keyword>
<evidence type="ECO:0000313" key="3">
    <source>
        <dbReference type="EMBL" id="QZT35138.1"/>
    </source>
</evidence>
<proteinExistence type="predicted"/>
<dbReference type="Proteomes" id="UP000825179">
    <property type="component" value="Chromosome"/>
</dbReference>
<evidence type="ECO:0000313" key="2">
    <source>
        <dbReference type="EMBL" id="EGL84303.1"/>
    </source>
</evidence>
<keyword evidence="1" id="KW-0812">Transmembrane</keyword>
<dbReference type="EMBL" id="AFCE01000003">
    <property type="protein sequence ID" value="EGL84303.1"/>
    <property type="molecule type" value="Genomic_DNA"/>
</dbReference>
<reference evidence="2 4" key="1">
    <citation type="journal article" date="2011" name="J. Bacteriol.">
        <title>Draft genome sequence of the thermoalkaliphilic Caldalkalibacillus thermarum strain TA2.A1.</title>
        <authorList>
            <person name="Kalamorz F."/>
            <person name="Keis S."/>
            <person name="McMillan D.G."/>
            <person name="Olsson K."/>
            <person name="Stanton J.A."/>
            <person name="Stockwell P."/>
            <person name="Black M.A."/>
            <person name="Klingeman D.M."/>
            <person name="Land M.L."/>
            <person name="Han C.S."/>
            <person name="Martin S.L."/>
            <person name="Becher S.A."/>
            <person name="Peddie C.J."/>
            <person name="Morgan H.W."/>
            <person name="Matthies D."/>
            <person name="Preiss L."/>
            <person name="Meier T."/>
            <person name="Brown S.D."/>
            <person name="Cook G.M."/>
        </authorList>
    </citation>
    <scope>NUCLEOTIDE SEQUENCE [LARGE SCALE GENOMIC DNA]</scope>
    <source>
        <strain evidence="2 4">TA2.A1</strain>
    </source>
</reference>
<protein>
    <submittedName>
        <fullName evidence="2">Uncharacterized protein</fullName>
    </submittedName>
</protein>
<keyword evidence="1" id="KW-0472">Membrane</keyword>
<gene>
    <name evidence="2" type="ORF">CathTA2_0141</name>
    <name evidence="3" type="ORF">HUR95_07950</name>
</gene>
<accession>F5L2Y1</accession>
<organism evidence="2 4">
    <name type="scientific">Caldalkalibacillus thermarum (strain TA2.A1)</name>
    <dbReference type="NCBI Taxonomy" id="986075"/>
    <lineage>
        <taxon>Bacteria</taxon>
        <taxon>Bacillati</taxon>
        <taxon>Bacillota</taxon>
        <taxon>Bacilli</taxon>
        <taxon>Bacillales</taxon>
        <taxon>Bacillaceae</taxon>
        <taxon>Caldalkalibacillus</taxon>
    </lineage>
</organism>
<sequence>MSQKCDGQKMSRRDFLDTSVKVIGGIAFFSWLGGSVYYASSIIKESG</sequence>
<dbReference type="Proteomes" id="UP000010716">
    <property type="component" value="Unassembled WGS sequence"/>
</dbReference>
<dbReference type="EMBL" id="CP082237">
    <property type="protein sequence ID" value="QZT35138.1"/>
    <property type="molecule type" value="Genomic_DNA"/>
</dbReference>
<dbReference type="AlphaFoldDB" id="F5L2Y1"/>
<reference evidence="3 5" key="2">
    <citation type="journal article" date="2020" name="Extremophiles">
        <title>Genomic analysis of Caldalkalibacillus thermarum TA2.A1 reveals aerobic alkaliphilic metabolism and evolutionary hallmarks linking alkaliphilic bacteria and plant life.</title>
        <authorList>
            <person name="de Jong S.I."/>
            <person name="van den Broek M.A."/>
            <person name="Merkel A.Y."/>
            <person name="de la Torre Cortes P."/>
            <person name="Kalamorz F."/>
            <person name="Cook G.M."/>
            <person name="van Loosdrecht M.C.M."/>
            <person name="McMillan D.G.G."/>
        </authorList>
    </citation>
    <scope>NUCLEOTIDE SEQUENCE [LARGE SCALE GENOMIC DNA]</scope>
    <source>
        <strain evidence="3 5">TA2.A1</strain>
    </source>
</reference>
<reference evidence="3" key="3">
    <citation type="submission" date="2021-08" db="EMBL/GenBank/DDBJ databases">
        <authorList>
            <person name="de Jong S."/>
            <person name="van den Broek M."/>
            <person name="Merkel A."/>
            <person name="de la Torre Cortes P."/>
            <person name="Kalamorz F."/>
            <person name="Cook G."/>
            <person name="van Loosdrecht M."/>
            <person name="McMillan D."/>
        </authorList>
    </citation>
    <scope>NUCLEOTIDE SEQUENCE</scope>
    <source>
        <strain evidence="3">TA2.A1</strain>
    </source>
</reference>
<feature type="transmembrane region" description="Helical" evidence="1">
    <location>
        <begin position="20"/>
        <end position="39"/>
    </location>
</feature>
<name>F5L2Y1_CALTT</name>
<keyword evidence="1" id="KW-1133">Transmembrane helix</keyword>